<dbReference type="Gene3D" id="2.40.50.140">
    <property type="entry name" value="Nucleic acid-binding proteins"/>
    <property type="match status" value="1"/>
</dbReference>
<dbReference type="AlphaFoldDB" id="A0A1Y5TXY5"/>
<dbReference type="EMBL" id="FWFR01000003">
    <property type="protein sequence ID" value="SLN72978.1"/>
    <property type="molecule type" value="Genomic_DNA"/>
</dbReference>
<organism evidence="8 9">
    <name type="scientific">Oceanibacterium hippocampi</name>
    <dbReference type="NCBI Taxonomy" id="745714"/>
    <lineage>
        <taxon>Bacteria</taxon>
        <taxon>Pseudomonadati</taxon>
        <taxon>Pseudomonadota</taxon>
        <taxon>Alphaproteobacteria</taxon>
        <taxon>Sneathiellales</taxon>
        <taxon>Sneathiellaceae</taxon>
        <taxon>Oceanibacterium</taxon>
    </lineage>
</organism>
<dbReference type="PROSITE" id="PS01230">
    <property type="entry name" value="TRMA_1"/>
    <property type="match status" value="1"/>
</dbReference>
<reference evidence="8 9" key="1">
    <citation type="submission" date="2017-03" db="EMBL/GenBank/DDBJ databases">
        <authorList>
            <person name="Afonso C.L."/>
            <person name="Miller P.J."/>
            <person name="Scott M.A."/>
            <person name="Spackman E."/>
            <person name="Goraichik I."/>
            <person name="Dimitrov K.M."/>
            <person name="Suarez D.L."/>
            <person name="Swayne D.E."/>
        </authorList>
    </citation>
    <scope>NUCLEOTIDE SEQUENCE [LARGE SCALE GENOMIC DNA]</scope>
    <source>
        <strain evidence="8 9">CECT 7691</strain>
    </source>
</reference>
<feature type="binding site" evidence="6">
    <location>
        <position position="283"/>
    </location>
    <ligand>
        <name>S-adenosyl-L-methionine</name>
        <dbReference type="ChEBI" id="CHEBI:59789"/>
    </ligand>
</feature>
<accession>A0A1Y5TXY5</accession>
<dbReference type="Pfam" id="PF05958">
    <property type="entry name" value="tRNA_U5-meth_tr"/>
    <property type="match status" value="1"/>
</dbReference>
<dbReference type="Gene3D" id="2.40.50.1070">
    <property type="match status" value="1"/>
</dbReference>
<keyword evidence="1" id="KW-0408">Iron</keyword>
<dbReference type="InterPro" id="IPR029063">
    <property type="entry name" value="SAM-dependent_MTases_sf"/>
</dbReference>
<sequence>MTELVISGIGQGGDGLAEQDGGRWFVPFAAPGDRVIVRPGARRGGGHEGLVERLVTPGPHRVEPACRHFGNCGGCALQHVDGETYRALKRQWLTDALGHRGLDAPALEEAAASEPGTRRRTAFSAFRHARGVALGYHRRRGHHVVDIDECPVLDPALVALAQPLRALLETLLRPGGTARIEVSRLDNGTEMVLALPYAPDLAAREKLAGFAEAQDIARVALADREGGPAEIALLRRPPEIRFDGIPVIVPPGTFLQATGASEAVLSRFAVESLAGSRMIADLFSGLGTFSLPLAREARVHAVETDQAALRALAQAAGGASRPVTTEARDLFRRPLMPAELKRFDGVLFDPPRAGAEAQARMLAESSVDRVVAVSCNPGTFARDLRLLADGGYRIERLLLVDQFLWSPHLEAAALLRRG</sequence>
<evidence type="ECO:0000313" key="8">
    <source>
        <dbReference type="EMBL" id="SLN72978.1"/>
    </source>
</evidence>
<evidence type="ECO:0000256" key="2">
    <source>
        <dbReference type="ARBA" id="ARBA00022603"/>
    </source>
</evidence>
<dbReference type="InParanoid" id="A0A1Y5TXY5"/>
<dbReference type="InterPro" id="IPR010280">
    <property type="entry name" value="U5_MeTrfase_fam"/>
</dbReference>
<dbReference type="GO" id="GO:0070475">
    <property type="term" value="P:rRNA base methylation"/>
    <property type="evidence" value="ECO:0007669"/>
    <property type="project" value="TreeGrafter"/>
</dbReference>
<evidence type="ECO:0000256" key="3">
    <source>
        <dbReference type="ARBA" id="ARBA00022679"/>
    </source>
</evidence>
<dbReference type="Gene3D" id="3.40.50.150">
    <property type="entry name" value="Vaccinia Virus protein VP39"/>
    <property type="match status" value="1"/>
</dbReference>
<feature type="binding site" evidence="6">
    <location>
        <position position="256"/>
    </location>
    <ligand>
        <name>S-adenosyl-L-methionine</name>
        <dbReference type="ChEBI" id="CHEBI:59789"/>
    </ligand>
</feature>
<dbReference type="RefSeq" id="WP_085884868.1">
    <property type="nucleotide sequence ID" value="NZ_FWFR01000003.1"/>
</dbReference>
<name>A0A1Y5TXY5_9PROT</name>
<dbReference type="PANTHER" id="PTHR11061:SF49">
    <property type="entry name" value="23S RRNA (URACIL(1939)-C(5))-METHYLTRANSFERASE RLMD"/>
    <property type="match status" value="1"/>
</dbReference>
<keyword evidence="1" id="KW-0479">Metal-binding</keyword>
<dbReference type="GO" id="GO:0051539">
    <property type="term" value="F:4 iron, 4 sulfur cluster binding"/>
    <property type="evidence" value="ECO:0007669"/>
    <property type="project" value="UniProtKB-KW"/>
</dbReference>
<dbReference type="OrthoDB" id="9804590at2"/>
<gene>
    <name evidence="8" type="primary">rlmD</name>
    <name evidence="8" type="ORF">OCH7691_03534</name>
</gene>
<dbReference type="SUPFAM" id="SSF53335">
    <property type="entry name" value="S-adenosyl-L-methionine-dependent methyltransferases"/>
    <property type="match status" value="1"/>
</dbReference>
<feature type="binding site" evidence="6">
    <location>
        <position position="303"/>
    </location>
    <ligand>
        <name>S-adenosyl-L-methionine</name>
        <dbReference type="ChEBI" id="CHEBI:59789"/>
    </ligand>
</feature>
<dbReference type="PROSITE" id="PS51687">
    <property type="entry name" value="SAM_MT_RNA_M5U"/>
    <property type="match status" value="1"/>
</dbReference>
<dbReference type="EC" id="2.1.1.190" evidence="8"/>
<evidence type="ECO:0000256" key="7">
    <source>
        <dbReference type="PROSITE-ProRule" id="PRU10015"/>
    </source>
</evidence>
<dbReference type="Proteomes" id="UP000193200">
    <property type="component" value="Unassembled WGS sequence"/>
</dbReference>
<comment type="similarity">
    <text evidence="6">Belongs to the class I-like SAM-binding methyltransferase superfamily. RNA M5U methyltransferase family.</text>
</comment>
<dbReference type="InterPro" id="IPR030390">
    <property type="entry name" value="MeTrfase_TrmA_AS"/>
</dbReference>
<evidence type="ECO:0000256" key="1">
    <source>
        <dbReference type="ARBA" id="ARBA00022485"/>
    </source>
</evidence>
<dbReference type="PANTHER" id="PTHR11061">
    <property type="entry name" value="RNA M5U METHYLTRANSFERASE"/>
    <property type="match status" value="1"/>
</dbReference>
<protein>
    <submittedName>
        <fullName evidence="8">23S rRNA (Uracil(1939)-C(5))-methyltransferase RlmD</fullName>
        <ecNumber evidence="8">2.1.1.190</ecNumber>
    </submittedName>
</protein>
<keyword evidence="4 6" id="KW-0949">S-adenosyl-L-methionine</keyword>
<feature type="active site" description="Nucleophile" evidence="6">
    <location>
        <position position="375"/>
    </location>
</feature>
<evidence type="ECO:0000256" key="4">
    <source>
        <dbReference type="ARBA" id="ARBA00022691"/>
    </source>
</evidence>
<feature type="binding site" evidence="6">
    <location>
        <position position="349"/>
    </location>
    <ligand>
        <name>S-adenosyl-L-methionine</name>
        <dbReference type="ChEBI" id="CHEBI:59789"/>
    </ligand>
</feature>
<evidence type="ECO:0000256" key="6">
    <source>
        <dbReference type="PROSITE-ProRule" id="PRU01024"/>
    </source>
</evidence>
<dbReference type="SUPFAM" id="SSF50249">
    <property type="entry name" value="Nucleic acid-binding proteins"/>
    <property type="match status" value="1"/>
</dbReference>
<dbReference type="GO" id="GO:0070041">
    <property type="term" value="F:rRNA (uridine-C5-)-methyltransferase activity"/>
    <property type="evidence" value="ECO:0007669"/>
    <property type="project" value="TreeGrafter"/>
</dbReference>
<keyword evidence="5" id="KW-0411">Iron-sulfur</keyword>
<dbReference type="InterPro" id="IPR012340">
    <property type="entry name" value="NA-bd_OB-fold"/>
</dbReference>
<keyword evidence="2 6" id="KW-0489">Methyltransferase</keyword>
<evidence type="ECO:0000256" key="5">
    <source>
        <dbReference type="ARBA" id="ARBA00023014"/>
    </source>
</evidence>
<evidence type="ECO:0000313" key="9">
    <source>
        <dbReference type="Proteomes" id="UP000193200"/>
    </source>
</evidence>
<proteinExistence type="inferred from homology"/>
<dbReference type="FunCoup" id="A0A1Y5TXY5">
    <property type="interactions" value="474"/>
</dbReference>
<keyword evidence="3 6" id="KW-0808">Transferase</keyword>
<feature type="active site" evidence="7">
    <location>
        <position position="375"/>
    </location>
</feature>
<keyword evidence="9" id="KW-1185">Reference proteome</keyword>
<keyword evidence="1" id="KW-0004">4Fe-4S</keyword>